<feature type="compositionally biased region" description="Basic and acidic residues" evidence="1">
    <location>
        <begin position="16"/>
        <end position="32"/>
    </location>
</feature>
<protein>
    <submittedName>
        <fullName evidence="2">Uncharacterized protein</fullName>
    </submittedName>
</protein>
<dbReference type="AlphaFoldDB" id="A0A6J4P5A2"/>
<reference evidence="2" key="1">
    <citation type="submission" date="2020-02" db="EMBL/GenBank/DDBJ databases">
        <authorList>
            <person name="Meier V. D."/>
        </authorList>
    </citation>
    <scope>NUCLEOTIDE SEQUENCE</scope>
    <source>
        <strain evidence="2">AVDCRST_MAG64</strain>
    </source>
</reference>
<organism evidence="2">
    <name type="scientific">uncultured Phycisphaerae bacterium</name>
    <dbReference type="NCBI Taxonomy" id="904963"/>
    <lineage>
        <taxon>Bacteria</taxon>
        <taxon>Pseudomonadati</taxon>
        <taxon>Planctomycetota</taxon>
        <taxon>Phycisphaerae</taxon>
        <taxon>environmental samples</taxon>
    </lineage>
</organism>
<dbReference type="EMBL" id="CADCUQ010000458">
    <property type="protein sequence ID" value="CAA9406520.1"/>
    <property type="molecule type" value="Genomic_DNA"/>
</dbReference>
<accession>A0A6J4P5A2</accession>
<feature type="region of interest" description="Disordered" evidence="1">
    <location>
        <begin position="1"/>
        <end position="50"/>
    </location>
</feature>
<evidence type="ECO:0000256" key="1">
    <source>
        <dbReference type="SAM" id="MobiDB-lite"/>
    </source>
</evidence>
<name>A0A6J4P5A2_9BACT</name>
<sequence>MAYGSAPTGGGCCRDGGGEPRAGRGGRDDEGRGGGGLGLGGVLTGPAHSSRRRVWTLSSTFMKLM</sequence>
<gene>
    <name evidence="2" type="ORF">AVDCRST_MAG64-2021</name>
</gene>
<evidence type="ECO:0000313" key="2">
    <source>
        <dbReference type="EMBL" id="CAA9406520.1"/>
    </source>
</evidence>
<proteinExistence type="predicted"/>
<feature type="compositionally biased region" description="Gly residues" evidence="1">
    <location>
        <begin position="33"/>
        <end position="43"/>
    </location>
</feature>